<accession>A0A1M6LYM7</accession>
<dbReference type="GO" id="GO:0005737">
    <property type="term" value="C:cytoplasm"/>
    <property type="evidence" value="ECO:0007669"/>
    <property type="project" value="TreeGrafter"/>
</dbReference>
<dbReference type="Pfam" id="PF03704">
    <property type="entry name" value="BTAD"/>
    <property type="match status" value="1"/>
</dbReference>
<dbReference type="PANTHER" id="PTHR16305">
    <property type="entry name" value="TESTICULAR SOLUBLE ADENYLYL CYCLASE"/>
    <property type="match status" value="1"/>
</dbReference>
<dbReference type="InterPro" id="IPR036388">
    <property type="entry name" value="WH-like_DNA-bd_sf"/>
</dbReference>
<dbReference type="GO" id="GO:0004016">
    <property type="term" value="F:adenylate cyclase activity"/>
    <property type="evidence" value="ECO:0007669"/>
    <property type="project" value="TreeGrafter"/>
</dbReference>
<dbReference type="InterPro" id="IPR027417">
    <property type="entry name" value="P-loop_NTPase"/>
</dbReference>
<name>A0A1M6LYM7_9FIRM</name>
<dbReference type="Proteomes" id="UP000184536">
    <property type="component" value="Unassembled WGS sequence"/>
</dbReference>
<feature type="domain" description="Bacterial transcriptional activator" evidence="3">
    <location>
        <begin position="97"/>
        <end position="229"/>
    </location>
</feature>
<evidence type="ECO:0000256" key="2">
    <source>
        <dbReference type="ARBA" id="ARBA00022840"/>
    </source>
</evidence>
<dbReference type="EMBL" id="FQZV01000040">
    <property type="protein sequence ID" value="SHJ76337.1"/>
    <property type="molecule type" value="Genomic_DNA"/>
</dbReference>
<dbReference type="STRING" id="1121919.SAMN02745975_02814"/>
<dbReference type="InterPro" id="IPR041664">
    <property type="entry name" value="AAA_16"/>
</dbReference>
<dbReference type="AlphaFoldDB" id="A0A1M6LYM7"/>
<dbReference type="InterPro" id="IPR019734">
    <property type="entry name" value="TPR_rpt"/>
</dbReference>
<evidence type="ECO:0000313" key="4">
    <source>
        <dbReference type="EMBL" id="SHJ76337.1"/>
    </source>
</evidence>
<dbReference type="RefSeq" id="WP_110941878.1">
    <property type="nucleotide sequence ID" value="NZ_FQZV01000040.1"/>
</dbReference>
<evidence type="ECO:0000313" key="5">
    <source>
        <dbReference type="Proteomes" id="UP000184536"/>
    </source>
</evidence>
<dbReference type="Gene3D" id="3.40.50.300">
    <property type="entry name" value="P-loop containing nucleotide triphosphate hydrolases"/>
    <property type="match status" value="1"/>
</dbReference>
<keyword evidence="2" id="KW-0067">ATP-binding</keyword>
<evidence type="ECO:0000259" key="3">
    <source>
        <dbReference type="SMART" id="SM01043"/>
    </source>
</evidence>
<sequence length="1012" mass="118098">MNLIQVKLFATPTITQNGENVFLPFRKAEALFYYLLVHQQATREELVGLLWPETGEETARKNLRHAMYKIRKAFNAEVIISPQKSTVMLNPQIPIETDLKVFLEDPIRGYEVYRGEFLQGFYLKDENCFEEWMLLKREQYRDQYSAMLYRLLEDHLNKGLLEEAEHFSKLAMVADPFDERAYRFLMQIYERQGSFHKALELYRKLTEQLWRELGIAPDQETTALYEQITAMKRTSDKPQEDFFYGRYGEIKALNQAYHHFAASEGGKSVILLGEAGVGKTKLKSHFVKSLRGEDLVILEANCYQAEERDYLKPWQSIFGKLSELIAESGVHIPPHWRNILAYLFPAFAAEKGEIRLNPVEQIDRLKFQVAEEAVLGLLKLIAQKHRLILVFEDIQWMDPMSLSLLTSILLHKDSSPIWLLGTCRNYYGKDVDRFITAMSQIQQIEKIPVPRFTKLEVEEFIARSLPAQMMTDTLKERVYQETEGNAFFLVEYLNTIRGKGNPEQMSAKIQDVLKSRLLDLSEESMKLLNIASLFFDKVSLNTLKLLSGKDEMEIIDLVEALQDKYILTDTGEEEIAFAFTHQKLREFIYLQLSPARRKILHGKVAHLLEQGLHHDHRDRLVYSRLIYHFTHSGNRLAALKYQIMNLDVYLDFSHELFPLLEEENLEREKIQWLKEEEALRQFRDIHKSLEQLKKDTGENEEYLFLRIMFLHMEGRYYIKEGEYGLGVEAILQMIEAALTTENHEYMLKGYRQMIYYCIQVHHIEQMAEYVEKGLTLARALGREKEIGIFMRLKGLSRIMAGEFEGAEAFLRQSIEIFQKLNQKEDKYGLNIAAAYHYIGEIRRYSMKFSGALHYYEQAIGICEEKNVLRGSTIFYTHAGQAAFDMGDYPGAKHYLKKAIDTYNQLDTLWGRSTAEGYMALLLVKEGDYRGALEGLRRAEKFAEKLKSPYELALLRRVQAEIRVGMQHNRALQKIFSEILPLEATVYCEQGIKLLQRIRESYEIDILQVLSRD</sequence>
<dbReference type="SMART" id="SM01043">
    <property type="entry name" value="BTAD"/>
    <property type="match status" value="1"/>
</dbReference>
<keyword evidence="5" id="KW-1185">Reference proteome</keyword>
<dbReference type="GO" id="GO:0005524">
    <property type="term" value="F:ATP binding"/>
    <property type="evidence" value="ECO:0007669"/>
    <property type="project" value="UniProtKB-KW"/>
</dbReference>
<evidence type="ECO:0000256" key="1">
    <source>
        <dbReference type="ARBA" id="ARBA00022741"/>
    </source>
</evidence>
<dbReference type="Gene3D" id="1.10.10.10">
    <property type="entry name" value="Winged helix-like DNA-binding domain superfamily/Winged helix DNA-binding domain"/>
    <property type="match status" value="1"/>
</dbReference>
<organism evidence="4 5">
    <name type="scientific">Geosporobacter subterraneus DSM 17957</name>
    <dbReference type="NCBI Taxonomy" id="1121919"/>
    <lineage>
        <taxon>Bacteria</taxon>
        <taxon>Bacillati</taxon>
        <taxon>Bacillota</taxon>
        <taxon>Clostridia</taxon>
        <taxon>Peptostreptococcales</taxon>
        <taxon>Thermotaleaceae</taxon>
        <taxon>Geosporobacter</taxon>
    </lineage>
</organism>
<dbReference type="Pfam" id="PF13191">
    <property type="entry name" value="AAA_16"/>
    <property type="match status" value="1"/>
</dbReference>
<dbReference type="SUPFAM" id="SSF52540">
    <property type="entry name" value="P-loop containing nucleoside triphosphate hydrolases"/>
    <property type="match status" value="1"/>
</dbReference>
<dbReference type="InterPro" id="IPR011990">
    <property type="entry name" value="TPR-like_helical_dom_sf"/>
</dbReference>
<dbReference type="PANTHER" id="PTHR16305:SF28">
    <property type="entry name" value="GUANYLATE CYCLASE DOMAIN-CONTAINING PROTEIN"/>
    <property type="match status" value="1"/>
</dbReference>
<protein>
    <submittedName>
        <fullName evidence="4">Predicted ATPase</fullName>
    </submittedName>
</protein>
<gene>
    <name evidence="4" type="ORF">SAMN02745975_02814</name>
</gene>
<reference evidence="5" key="1">
    <citation type="submission" date="2016-11" db="EMBL/GenBank/DDBJ databases">
        <authorList>
            <person name="Varghese N."/>
            <person name="Submissions S."/>
        </authorList>
    </citation>
    <scope>NUCLEOTIDE SEQUENCE [LARGE SCALE GENOMIC DNA]</scope>
    <source>
        <strain evidence="5">DSM 17957</strain>
    </source>
</reference>
<keyword evidence="1" id="KW-0547">Nucleotide-binding</keyword>
<dbReference type="SUPFAM" id="SSF48452">
    <property type="entry name" value="TPR-like"/>
    <property type="match status" value="3"/>
</dbReference>
<dbReference type="SMART" id="SM00028">
    <property type="entry name" value="TPR"/>
    <property type="match status" value="5"/>
</dbReference>
<proteinExistence type="predicted"/>
<dbReference type="OrthoDB" id="190810at2"/>
<dbReference type="Gene3D" id="1.25.40.10">
    <property type="entry name" value="Tetratricopeptide repeat domain"/>
    <property type="match status" value="2"/>
</dbReference>
<dbReference type="InterPro" id="IPR005158">
    <property type="entry name" value="BTAD"/>
</dbReference>